<dbReference type="SMART" id="SM00388">
    <property type="entry name" value="HisKA"/>
    <property type="match status" value="1"/>
</dbReference>
<dbReference type="Pfam" id="PF10114">
    <property type="entry name" value="PocR"/>
    <property type="match status" value="1"/>
</dbReference>
<dbReference type="PROSITE" id="PS50109">
    <property type="entry name" value="HIS_KIN"/>
    <property type="match status" value="1"/>
</dbReference>
<dbReference type="PRINTS" id="PR00344">
    <property type="entry name" value="BCTRLSENSOR"/>
</dbReference>
<dbReference type="PANTHER" id="PTHR43711">
    <property type="entry name" value="TWO-COMPONENT HISTIDINE KINASE"/>
    <property type="match status" value="1"/>
</dbReference>
<dbReference type="InterPro" id="IPR036890">
    <property type="entry name" value="HATPase_C_sf"/>
</dbReference>
<keyword evidence="11" id="KW-1185">Reference proteome</keyword>
<dbReference type="GO" id="GO:0016301">
    <property type="term" value="F:kinase activity"/>
    <property type="evidence" value="ECO:0007669"/>
    <property type="project" value="UniProtKB-KW"/>
</dbReference>
<evidence type="ECO:0000256" key="6">
    <source>
        <dbReference type="ARBA" id="ARBA00023012"/>
    </source>
</evidence>
<feature type="domain" description="Histidine kinase" evidence="9">
    <location>
        <begin position="250"/>
        <end position="477"/>
    </location>
</feature>
<gene>
    <name evidence="10" type="ORF">F0U60_47975</name>
</gene>
<protein>
    <recommendedName>
        <fullName evidence="2">histidine kinase</fullName>
        <ecNumber evidence="2">2.7.13.3</ecNumber>
    </recommendedName>
</protein>
<keyword evidence="3" id="KW-0597">Phosphoprotein</keyword>
<dbReference type="EC" id="2.7.13.3" evidence="2"/>
<keyword evidence="6" id="KW-0902">Two-component regulatory system</keyword>
<evidence type="ECO:0000313" key="11">
    <source>
        <dbReference type="Proteomes" id="UP001611383"/>
    </source>
</evidence>
<dbReference type="Gene3D" id="1.10.287.130">
    <property type="match status" value="1"/>
</dbReference>
<dbReference type="InterPro" id="IPR003661">
    <property type="entry name" value="HisK_dim/P_dom"/>
</dbReference>
<evidence type="ECO:0000256" key="4">
    <source>
        <dbReference type="ARBA" id="ARBA00022679"/>
    </source>
</evidence>
<dbReference type="EMBL" id="CP043494">
    <property type="protein sequence ID" value="WNG51016.1"/>
    <property type="molecule type" value="Genomic_DNA"/>
</dbReference>
<dbReference type="SUPFAM" id="SSF55874">
    <property type="entry name" value="ATPase domain of HSP90 chaperone/DNA topoisomerase II/histidine kinase"/>
    <property type="match status" value="1"/>
</dbReference>
<comment type="catalytic activity">
    <reaction evidence="1">
        <text>ATP + protein L-histidine = ADP + protein N-phospho-L-histidine.</text>
        <dbReference type="EC" id="2.7.13.3"/>
    </reaction>
</comment>
<dbReference type="Pfam" id="PF02518">
    <property type="entry name" value="HATPase_c"/>
    <property type="match status" value="1"/>
</dbReference>
<keyword evidence="4" id="KW-0808">Transferase</keyword>
<dbReference type="InterPro" id="IPR004358">
    <property type="entry name" value="Sig_transdc_His_kin-like_C"/>
</dbReference>
<dbReference type="SUPFAM" id="SSF47384">
    <property type="entry name" value="Homodimeric domain of signal transducing histidine kinase"/>
    <property type="match status" value="1"/>
</dbReference>
<dbReference type="Pfam" id="PF00512">
    <property type="entry name" value="HisKA"/>
    <property type="match status" value="1"/>
</dbReference>
<reference evidence="10 11" key="1">
    <citation type="submission" date="2019-08" db="EMBL/GenBank/DDBJ databases">
        <title>Archangium and Cystobacter genomes.</title>
        <authorList>
            <person name="Chen I.-C.K."/>
            <person name="Wielgoss S."/>
        </authorList>
    </citation>
    <scope>NUCLEOTIDE SEQUENCE [LARGE SCALE GENOMIC DNA]</scope>
    <source>
        <strain evidence="10 11">Cbm 6</strain>
    </source>
</reference>
<dbReference type="Proteomes" id="UP001611383">
    <property type="component" value="Chromosome"/>
</dbReference>
<organism evidence="10 11">
    <name type="scientific">Archangium minus</name>
    <dbReference type="NCBI Taxonomy" id="83450"/>
    <lineage>
        <taxon>Bacteria</taxon>
        <taxon>Pseudomonadati</taxon>
        <taxon>Myxococcota</taxon>
        <taxon>Myxococcia</taxon>
        <taxon>Myxococcales</taxon>
        <taxon>Cystobacterineae</taxon>
        <taxon>Archangiaceae</taxon>
        <taxon>Archangium</taxon>
    </lineage>
</organism>
<dbReference type="RefSeq" id="WP_395810789.1">
    <property type="nucleotide sequence ID" value="NZ_CP043494.1"/>
</dbReference>
<dbReference type="Gene3D" id="3.30.565.10">
    <property type="entry name" value="Histidine kinase-like ATPase, C-terminal domain"/>
    <property type="match status" value="1"/>
</dbReference>
<feature type="region of interest" description="Disordered" evidence="8">
    <location>
        <begin position="474"/>
        <end position="500"/>
    </location>
</feature>
<feature type="coiled-coil region" evidence="7">
    <location>
        <begin position="213"/>
        <end position="243"/>
    </location>
</feature>
<dbReference type="InterPro" id="IPR005467">
    <property type="entry name" value="His_kinase_dom"/>
</dbReference>
<dbReference type="PANTHER" id="PTHR43711:SF1">
    <property type="entry name" value="HISTIDINE KINASE 1"/>
    <property type="match status" value="1"/>
</dbReference>
<evidence type="ECO:0000256" key="3">
    <source>
        <dbReference type="ARBA" id="ARBA00022553"/>
    </source>
</evidence>
<accession>A0ABY9X6L4</accession>
<dbReference type="SMART" id="SM00387">
    <property type="entry name" value="HATPase_c"/>
    <property type="match status" value="1"/>
</dbReference>
<keyword evidence="5 10" id="KW-0418">Kinase</keyword>
<proteinExistence type="predicted"/>
<evidence type="ECO:0000256" key="7">
    <source>
        <dbReference type="SAM" id="Coils"/>
    </source>
</evidence>
<keyword evidence="7" id="KW-0175">Coiled coil</keyword>
<evidence type="ECO:0000256" key="8">
    <source>
        <dbReference type="SAM" id="MobiDB-lite"/>
    </source>
</evidence>
<sequence length="500" mass="53850">MSADKAGAAGSGPEHAGSVLQRKLSLVDLLDPVTFGDVVDSLGELYRVGIRVLDERGRTLADAKGSNGDFCGFVNASGDGRTLCSALLARLSEGPLTPTQGAQVLPGVSPLGGELLAQPCFSGLRYVVMPVLWEGDLLGRVVFGPFAPEELGDLSASLGEVQGLELERAHELVTHVRRMPDSKVMKMLAHFGQVLAALLAAGQKSYLAGQLHLEAMLETQRELESQNAQLLRLNQRLKEADRMKSSFLGTVSHELRTPLASIIGYSEMLCEGLVGTLNPEQTQFVRTIIDKGNTLLKLISSILDMSQIEAGKVRLAFEWVDVQELVESAITSVSPQAQRKGLTVKVQLPSVVQPRVVADREKLRQVVVNLVANAVKFTPAGGRIEVRLSELGSQVELGVAGYRIEVEDTGVGIPEDQRERIFQSFYQVDDSPTREYGGAGLGLAIVKSYVEGHGGQVAVRSELGRGSCFRVVLPKEPPQSGQGPAYIPPPIDMDPDPDRF</sequence>
<evidence type="ECO:0000256" key="1">
    <source>
        <dbReference type="ARBA" id="ARBA00000085"/>
    </source>
</evidence>
<evidence type="ECO:0000259" key="9">
    <source>
        <dbReference type="PROSITE" id="PS50109"/>
    </source>
</evidence>
<evidence type="ECO:0000256" key="5">
    <source>
        <dbReference type="ARBA" id="ARBA00022777"/>
    </source>
</evidence>
<dbReference type="CDD" id="cd00082">
    <property type="entry name" value="HisKA"/>
    <property type="match status" value="1"/>
</dbReference>
<dbReference type="InterPro" id="IPR003594">
    <property type="entry name" value="HATPase_dom"/>
</dbReference>
<evidence type="ECO:0000313" key="10">
    <source>
        <dbReference type="EMBL" id="WNG51016.1"/>
    </source>
</evidence>
<evidence type="ECO:0000256" key="2">
    <source>
        <dbReference type="ARBA" id="ARBA00012438"/>
    </source>
</evidence>
<dbReference type="InterPro" id="IPR036097">
    <property type="entry name" value="HisK_dim/P_sf"/>
</dbReference>
<name>A0ABY9X6L4_9BACT</name>
<dbReference type="InterPro" id="IPR018771">
    <property type="entry name" value="PocR_dom"/>
</dbReference>
<dbReference type="InterPro" id="IPR050736">
    <property type="entry name" value="Sensor_HK_Regulatory"/>
</dbReference>